<protein>
    <submittedName>
        <fullName evidence="1">Uncharacterized protein</fullName>
    </submittedName>
</protein>
<evidence type="ECO:0000313" key="1">
    <source>
        <dbReference type="EMBL" id="AXC15747.1"/>
    </source>
</evidence>
<keyword evidence="2" id="KW-1185">Reference proteome</keyword>
<dbReference type="AlphaFoldDB" id="A0A2Z5GA64"/>
<sequence>MLRVCSTNVTMGTSVQQEYNDASLLTLASVPVSIRMKSGVVTLDRTGFEDGGWLRFMPAENCAISEGLMKRDWRSLRERLVNLRTDDGDAVIGWLGAAGYVPFEMLEKPESMVFSRKDVENMSSRDLGWREEFLTPAIRQRVQTFRDVFAWLIGLNGEQFRNAIGLAKEYGEIRNELHQTRVRAMECGKNPRLKDPAREFIKEVKAPSHLDPETLGLALRGTGTSEVMRGKFSWDSSGSPHVVAEVDSPMAAVCISIHLDRNFSSRGWVQCVRCSKWLDKVRGRDRFCSSRCRNYVTTTARRGKIRLLKQAAQQWEKLTPKSQSGLDRWQWIAEWVTRKSKSEAEVEANWVMRELTKIESR</sequence>
<dbReference type="Proteomes" id="UP000253606">
    <property type="component" value="Chromosome"/>
</dbReference>
<name>A0A2Z5GA64_9BACT</name>
<dbReference type="EMBL" id="CP030840">
    <property type="protein sequence ID" value="AXC15747.1"/>
    <property type="molecule type" value="Genomic_DNA"/>
</dbReference>
<gene>
    <name evidence="1" type="ORF">ACPOL_6527</name>
</gene>
<evidence type="ECO:0000313" key="2">
    <source>
        <dbReference type="Proteomes" id="UP000253606"/>
    </source>
</evidence>
<proteinExistence type="predicted"/>
<accession>A0A2Z5GA64</accession>
<reference evidence="1 2" key="1">
    <citation type="journal article" date="2018" name="Front. Microbiol.">
        <title>Hydrolytic Capabilities as a Key to Environmental Success: Chitinolytic and Cellulolytic Acidobacteria From Acidic Sub-arctic Soils and Boreal Peatlands.</title>
        <authorList>
            <person name="Belova S.E."/>
            <person name="Ravin N.V."/>
            <person name="Pankratov T.A."/>
            <person name="Rakitin A.L."/>
            <person name="Ivanova A.A."/>
            <person name="Beletsky A.V."/>
            <person name="Mardanov A.V."/>
            <person name="Sinninghe Damste J.S."/>
            <person name="Dedysh S.N."/>
        </authorList>
    </citation>
    <scope>NUCLEOTIDE SEQUENCE [LARGE SCALE GENOMIC DNA]</scope>
    <source>
        <strain evidence="1 2">SBC82</strain>
    </source>
</reference>
<organism evidence="1 2">
    <name type="scientific">Acidisarcina polymorpha</name>
    <dbReference type="NCBI Taxonomy" id="2211140"/>
    <lineage>
        <taxon>Bacteria</taxon>
        <taxon>Pseudomonadati</taxon>
        <taxon>Acidobacteriota</taxon>
        <taxon>Terriglobia</taxon>
        <taxon>Terriglobales</taxon>
        <taxon>Acidobacteriaceae</taxon>
        <taxon>Acidisarcina</taxon>
    </lineage>
</organism>
<dbReference type="KEGG" id="abas:ACPOL_6527"/>